<dbReference type="STRING" id="1805281.AUJ77_01800"/>
<gene>
    <name evidence="1" type="ORF">AUJ77_01800</name>
</gene>
<evidence type="ECO:0000313" key="1">
    <source>
        <dbReference type="EMBL" id="OIO30742.1"/>
    </source>
</evidence>
<accession>A0A1J4V857</accession>
<protein>
    <submittedName>
        <fullName evidence="1">Uncharacterized protein</fullName>
    </submittedName>
</protein>
<organism evidence="1 2">
    <name type="scientific">Candidatus Nomurabacteria bacterium CG1_02_43_90</name>
    <dbReference type="NCBI Taxonomy" id="1805281"/>
    <lineage>
        <taxon>Bacteria</taxon>
        <taxon>Candidatus Nomuraibacteriota</taxon>
    </lineage>
</organism>
<reference evidence="1 2" key="1">
    <citation type="journal article" date="2016" name="Environ. Microbiol.">
        <title>Genomic resolution of a cold subsurface aquifer community provides metabolic insights for novel microbes adapted to high CO concentrations.</title>
        <authorList>
            <person name="Probst A.J."/>
            <person name="Castelle C.J."/>
            <person name="Singh A."/>
            <person name="Brown C.T."/>
            <person name="Anantharaman K."/>
            <person name="Sharon I."/>
            <person name="Hug L.A."/>
            <person name="Burstein D."/>
            <person name="Emerson J.B."/>
            <person name="Thomas B.C."/>
            <person name="Banfield J.F."/>
        </authorList>
    </citation>
    <scope>NUCLEOTIDE SEQUENCE [LARGE SCALE GENOMIC DNA]</scope>
    <source>
        <strain evidence="1">CG1_02_43_90</strain>
    </source>
</reference>
<comment type="caution">
    <text evidence="1">The sequence shown here is derived from an EMBL/GenBank/DDBJ whole genome shotgun (WGS) entry which is preliminary data.</text>
</comment>
<dbReference type="AlphaFoldDB" id="A0A1J4V857"/>
<sequence length="87" mass="9712">MASFSKTEPKEKLFIKGVVEEENGKDIQVGYGIEGYFVPANKGYFIQQKRGKGVDAKILIDKFGNGIVKSLLVEGKEVDFKNVKEEL</sequence>
<dbReference type="EMBL" id="MNVN01000014">
    <property type="protein sequence ID" value="OIO30742.1"/>
    <property type="molecule type" value="Genomic_DNA"/>
</dbReference>
<evidence type="ECO:0000313" key="2">
    <source>
        <dbReference type="Proteomes" id="UP000181992"/>
    </source>
</evidence>
<name>A0A1J4V857_9BACT</name>
<proteinExistence type="predicted"/>
<dbReference type="Proteomes" id="UP000181992">
    <property type="component" value="Unassembled WGS sequence"/>
</dbReference>